<comment type="caution">
    <text evidence="5">The sequence shown here is derived from an EMBL/GenBank/DDBJ whole genome shotgun (WGS) entry which is preliminary data.</text>
</comment>
<dbReference type="Proteomes" id="UP000734854">
    <property type="component" value="Unassembled WGS sequence"/>
</dbReference>
<dbReference type="InterPro" id="IPR006867">
    <property type="entry name" value="DUF632"/>
</dbReference>
<proteinExistence type="predicted"/>
<feature type="domain" description="DUF632" evidence="3">
    <location>
        <begin position="247"/>
        <end position="543"/>
    </location>
</feature>
<feature type="compositionally biased region" description="Low complexity" evidence="2">
    <location>
        <begin position="134"/>
        <end position="163"/>
    </location>
</feature>
<sequence>MGCAYSTVEVDEALWRCKERRRLMKQLMKCRADLADALIAYLRSLRDTGATLRQLIEVESMTSGIVPPVGFTLPPSPPLPPSLPPSPPPPPKFFRVGPKESTKAKFYVSDPSDMDDDDDDDEGFPLQPPPPPFSVSSGDFGDHMGSTASSGSSSPLRSGGAAAHASTVEDHWAEPKSEFEGEEEVVEEEEEDDLIQRKEALAVAMNRARGTPPSKELADDGLSIVSQLTKDADPTATAWRSKKTCTSIAKELDEYFLKAAASGKDVTVFLESSRSYLHHGDPKARKGKSFKCTEVVDMLSWSWSFRSSHSNRDTQDANNSSMPGTHCTTLEKILVEEQKLYDQVKDEENIKSQHKKILLFLDKLQGRDYDGSKTERTISDVEELQCRIISIKDSINETCMSISKLRDEKLFPQLVEFCGGLVKMWRTMYECHQVQNLVSQQANYFDNSLGTYPTTDSHRQAISQLVAEVTSWHSSFCNLFRYQREYMCVLRQWVRMTDCLPETNNLMGSSSSIHKFCDEVQGVLDQRPDKVAAEAINSFLLVLQPIIQQHSEEHSLQKRFERFQIRLEKEMISSQTLEKDNQQTRLEALKRRAEEEKVKYLHSAHTSRAMMLNNLQTRLPNVFQALMGVSSTYTQALDDITSRMGVVATLPQSVSPVH</sequence>
<dbReference type="Pfam" id="PF04782">
    <property type="entry name" value="DUF632"/>
    <property type="match status" value="1"/>
</dbReference>
<keyword evidence="6" id="KW-1185">Reference proteome</keyword>
<evidence type="ECO:0000259" key="4">
    <source>
        <dbReference type="Pfam" id="PF04783"/>
    </source>
</evidence>
<feature type="compositionally biased region" description="Acidic residues" evidence="2">
    <location>
        <begin position="112"/>
        <end position="123"/>
    </location>
</feature>
<feature type="region of interest" description="Disordered" evidence="2">
    <location>
        <begin position="72"/>
        <end position="193"/>
    </location>
</feature>
<feature type="compositionally biased region" description="Basic and acidic residues" evidence="2">
    <location>
        <begin position="167"/>
        <end position="179"/>
    </location>
</feature>
<evidence type="ECO:0000259" key="3">
    <source>
        <dbReference type="Pfam" id="PF04782"/>
    </source>
</evidence>
<feature type="coiled-coil region" evidence="1">
    <location>
        <begin position="572"/>
        <end position="599"/>
    </location>
</feature>
<reference evidence="5 6" key="1">
    <citation type="submission" date="2020-08" db="EMBL/GenBank/DDBJ databases">
        <title>Plant Genome Project.</title>
        <authorList>
            <person name="Zhang R.-G."/>
        </authorList>
    </citation>
    <scope>NUCLEOTIDE SEQUENCE [LARGE SCALE GENOMIC DNA]</scope>
    <source>
        <tissue evidence="5">Rhizome</tissue>
    </source>
</reference>
<dbReference type="OrthoDB" id="1919226at2759"/>
<protein>
    <submittedName>
        <fullName evidence="5">Uncharacterized protein</fullName>
    </submittedName>
</protein>
<dbReference type="AlphaFoldDB" id="A0A8J5CGA3"/>
<dbReference type="PANTHER" id="PTHR21450">
    <property type="entry name" value="PROTEIN ALTERED PHOSPHATE STARVATION RESPONSE 1"/>
    <property type="match status" value="1"/>
</dbReference>
<name>A0A8J5CGA3_ZINOF</name>
<evidence type="ECO:0000256" key="2">
    <source>
        <dbReference type="SAM" id="MobiDB-lite"/>
    </source>
</evidence>
<evidence type="ECO:0000313" key="6">
    <source>
        <dbReference type="Proteomes" id="UP000734854"/>
    </source>
</evidence>
<dbReference type="Pfam" id="PF04783">
    <property type="entry name" value="DUF630"/>
    <property type="match status" value="1"/>
</dbReference>
<feature type="compositionally biased region" description="Acidic residues" evidence="2">
    <location>
        <begin position="180"/>
        <end position="193"/>
    </location>
</feature>
<evidence type="ECO:0000256" key="1">
    <source>
        <dbReference type="SAM" id="Coils"/>
    </source>
</evidence>
<feature type="domain" description="DUF630" evidence="4">
    <location>
        <begin position="1"/>
        <end position="58"/>
    </location>
</feature>
<organism evidence="5 6">
    <name type="scientific">Zingiber officinale</name>
    <name type="common">Ginger</name>
    <name type="synonym">Amomum zingiber</name>
    <dbReference type="NCBI Taxonomy" id="94328"/>
    <lineage>
        <taxon>Eukaryota</taxon>
        <taxon>Viridiplantae</taxon>
        <taxon>Streptophyta</taxon>
        <taxon>Embryophyta</taxon>
        <taxon>Tracheophyta</taxon>
        <taxon>Spermatophyta</taxon>
        <taxon>Magnoliopsida</taxon>
        <taxon>Liliopsida</taxon>
        <taxon>Zingiberales</taxon>
        <taxon>Zingiberaceae</taxon>
        <taxon>Zingiber</taxon>
    </lineage>
</organism>
<gene>
    <name evidence="5" type="ORF">ZIOFF_067952</name>
</gene>
<accession>A0A8J5CGA3</accession>
<dbReference type="EMBL" id="JACMSC010000019">
    <property type="protein sequence ID" value="KAG6474029.1"/>
    <property type="molecule type" value="Genomic_DNA"/>
</dbReference>
<feature type="compositionally biased region" description="Pro residues" evidence="2">
    <location>
        <begin position="74"/>
        <end position="92"/>
    </location>
</feature>
<evidence type="ECO:0000313" key="5">
    <source>
        <dbReference type="EMBL" id="KAG6474029.1"/>
    </source>
</evidence>
<dbReference type="PANTHER" id="PTHR21450:SF21">
    <property type="entry name" value="REDUCTASE SUBUNIT C, PUTATIVE (DUF630 AND DUF632)-RELATED"/>
    <property type="match status" value="1"/>
</dbReference>
<dbReference type="InterPro" id="IPR006868">
    <property type="entry name" value="DUF630"/>
</dbReference>
<keyword evidence="1" id="KW-0175">Coiled coil</keyword>